<accession>C8Z4P7</accession>
<protein>
    <submittedName>
        <fullName evidence="2">EC1118_1D0_2124p</fullName>
    </submittedName>
</protein>
<proteinExistence type="predicted"/>
<name>C8Z4P7_YEAS8</name>
<dbReference type="AlphaFoldDB" id="C8Z4P7"/>
<reference evidence="2 3" key="1">
    <citation type="journal article" date="2009" name="Proc. Natl. Acad. Sci. U.S.A.">
        <title>Eukaryote-to-eukaryote gene transfer events revealed by the genome sequence of the wine yeast Saccharomyces cerevisiae EC1118.</title>
        <authorList>
            <person name="Novo M."/>
            <person name="Bigey F."/>
            <person name="Beyne E."/>
            <person name="Galeote V."/>
            <person name="Gavory F."/>
            <person name="Mallet S."/>
            <person name="Cambot B."/>
            <person name="Legras J.L."/>
            <person name="Wincker P."/>
            <person name="Casaregola S."/>
            <person name="Dequin S."/>
        </authorList>
    </citation>
    <scope>NUCLEOTIDE SEQUENCE [LARGE SCALE GENOMIC DNA]</scope>
    <source>
        <strain evidence="3">Lalvin EC1118 / Prise de mousse</strain>
    </source>
</reference>
<organism evidence="2 3">
    <name type="scientific">Saccharomyces cerevisiae (strain Lalvin EC1118 / Prise de mousse)</name>
    <name type="common">Baker's yeast</name>
    <dbReference type="NCBI Taxonomy" id="643680"/>
    <lineage>
        <taxon>Eukaryota</taxon>
        <taxon>Fungi</taxon>
        <taxon>Dikarya</taxon>
        <taxon>Ascomycota</taxon>
        <taxon>Saccharomycotina</taxon>
        <taxon>Saccharomycetes</taxon>
        <taxon>Saccharomycetales</taxon>
        <taxon>Saccharomycetaceae</taxon>
        <taxon>Saccharomyces</taxon>
    </lineage>
</organism>
<sequence>MISVNFSPLISSSNTHICTIGAKTSGYPLQFSATTLAIVVPQLPDPITVTLKGFSAAFKETEEELLFLPAFKWPEVKFNLSAAADIFILSIFVFVEGGVYNIQLFLDVLCRRVR</sequence>
<evidence type="ECO:0000313" key="2">
    <source>
        <dbReference type="EMBL" id="CAY78486.1"/>
    </source>
</evidence>
<dbReference type="Proteomes" id="UP000000286">
    <property type="component" value="Chromosome IV"/>
</dbReference>
<dbReference type="HOGENOM" id="CLU_2225292_0_0_1"/>
<evidence type="ECO:0000256" key="1">
    <source>
        <dbReference type="SAM" id="Phobius"/>
    </source>
</evidence>
<keyword evidence="1" id="KW-0812">Transmembrane</keyword>
<evidence type="ECO:0000313" key="3">
    <source>
        <dbReference type="Proteomes" id="UP000000286"/>
    </source>
</evidence>
<dbReference type="EMBL" id="FN393063">
    <property type="protein sequence ID" value="CAY78486.1"/>
    <property type="molecule type" value="Genomic_DNA"/>
</dbReference>
<keyword evidence="1" id="KW-1133">Transmembrane helix</keyword>
<gene>
    <name evidence="2" type="ORF">EC1118_1D0_2124g</name>
</gene>
<keyword evidence="1" id="KW-0472">Membrane</keyword>
<feature type="transmembrane region" description="Helical" evidence="1">
    <location>
        <begin position="86"/>
        <end position="106"/>
    </location>
</feature>